<evidence type="ECO:0000313" key="5">
    <source>
        <dbReference type="Proteomes" id="UP000322214"/>
    </source>
</evidence>
<dbReference type="OrthoDB" id="9800184at2"/>
<dbReference type="EMBL" id="CP042912">
    <property type="protein sequence ID" value="QEG24735.1"/>
    <property type="molecule type" value="Genomic_DNA"/>
</dbReference>
<organism evidence="4 5">
    <name type="scientific">Mariniblastus fucicola</name>
    <dbReference type="NCBI Taxonomy" id="980251"/>
    <lineage>
        <taxon>Bacteria</taxon>
        <taxon>Pseudomonadati</taxon>
        <taxon>Planctomycetota</taxon>
        <taxon>Planctomycetia</taxon>
        <taxon>Pirellulales</taxon>
        <taxon>Pirellulaceae</taxon>
        <taxon>Mariniblastus</taxon>
    </lineage>
</organism>
<dbReference type="Pfam" id="PF04030">
    <property type="entry name" value="ALO"/>
    <property type="match status" value="1"/>
</dbReference>
<keyword evidence="1" id="KW-0285">Flavoprotein</keyword>
<dbReference type="InterPro" id="IPR016171">
    <property type="entry name" value="Vanillyl_alc_oxidase_C-sub2"/>
</dbReference>
<sequence length="469" mass="52540">MTADIENFGRNVLIQPASIHRVESVAEVLAILQANQGKQIRAIGSLHAWSDIAKTDGVVIEMKSLNSVVVCEDENLVWVGAGCKVKRLLRKLDRRGLTLPSVGLIDEQIVAGATATGTHGSGSNSLSHFIKAVRVAHYDARGNAVITTIDSGDELRAARCSLGMLGVIVEIQFGCRKKYNIEEHARAHRTLDSAIAMEDSHPKQQFYLMPWAWNFFGHHRVETNSPRSGLATLYRLYCFCVIDVGLHIAVSLLSRTLKSAAATRFFFKRILPWTIINNWKIVDDSHAMLVMEHDLFRHIEIEVFVPRSKLQQATDLLTDIVCVFGSQPKRNADSTDSLLDSAGAKEQLDSMAGSYVHHYPICYRRIFPDDTMLTCSSASDTAEVDEDWYAISFISYQCPADREGFFKFANFIAPLIAELFGGRCHWGKYNPLDRDQNACLYADMDRFKEIVRSFDPDGIFSNAWLDDVV</sequence>
<dbReference type="Gene3D" id="3.30.465.10">
    <property type="match status" value="1"/>
</dbReference>
<feature type="domain" description="FAD-binding PCMH-type" evidence="3">
    <location>
        <begin position="12"/>
        <end position="178"/>
    </location>
</feature>
<dbReference type="InterPro" id="IPR006094">
    <property type="entry name" value="Oxid_FAD_bind_N"/>
</dbReference>
<dbReference type="GO" id="GO:0003885">
    <property type="term" value="F:D-arabinono-1,4-lactone oxidase activity"/>
    <property type="evidence" value="ECO:0007669"/>
    <property type="project" value="InterPro"/>
</dbReference>
<proteinExistence type="predicted"/>
<keyword evidence="5" id="KW-1185">Reference proteome</keyword>
<dbReference type="KEGG" id="mff:MFFC18_46570"/>
<dbReference type="PANTHER" id="PTHR43762:SF1">
    <property type="entry name" value="D-ARABINONO-1,4-LACTONE OXIDASE"/>
    <property type="match status" value="1"/>
</dbReference>
<gene>
    <name evidence="4" type="ORF">MFFC18_46570</name>
</gene>
<dbReference type="Gene3D" id="1.10.45.10">
    <property type="entry name" value="Vanillyl-alcohol Oxidase, Chain A, domain 4"/>
    <property type="match status" value="1"/>
</dbReference>
<evidence type="ECO:0000256" key="2">
    <source>
        <dbReference type="ARBA" id="ARBA00023002"/>
    </source>
</evidence>
<dbReference type="SUPFAM" id="SSF56176">
    <property type="entry name" value="FAD-binding/transporter-associated domain-like"/>
    <property type="match status" value="1"/>
</dbReference>
<dbReference type="InterPro" id="IPR016166">
    <property type="entry name" value="FAD-bd_PCMH"/>
</dbReference>
<dbReference type="STRING" id="980251.GCA_001642875_00912"/>
<dbReference type="InterPro" id="IPR016169">
    <property type="entry name" value="FAD-bd_PCMH_sub2"/>
</dbReference>
<dbReference type="Proteomes" id="UP000322214">
    <property type="component" value="Chromosome"/>
</dbReference>
<accession>A0A5B9PHI8</accession>
<keyword evidence="1" id="KW-0274">FAD</keyword>
<dbReference type="PANTHER" id="PTHR43762">
    <property type="entry name" value="L-GULONOLACTONE OXIDASE"/>
    <property type="match status" value="1"/>
</dbReference>
<dbReference type="EC" id="1.1.2.-" evidence="4"/>
<dbReference type="Gene3D" id="3.30.70.2520">
    <property type="match status" value="1"/>
</dbReference>
<dbReference type="Pfam" id="PF01565">
    <property type="entry name" value="FAD_binding_4"/>
    <property type="match status" value="1"/>
</dbReference>
<dbReference type="AlphaFoldDB" id="A0A5B9PHI8"/>
<reference evidence="4 5" key="1">
    <citation type="submission" date="2019-08" db="EMBL/GenBank/DDBJ databases">
        <title>Deep-cultivation of Planctomycetes and their phenomic and genomic characterization uncovers novel biology.</title>
        <authorList>
            <person name="Wiegand S."/>
            <person name="Jogler M."/>
            <person name="Boedeker C."/>
            <person name="Pinto D."/>
            <person name="Vollmers J."/>
            <person name="Rivas-Marin E."/>
            <person name="Kohn T."/>
            <person name="Peeters S.H."/>
            <person name="Heuer A."/>
            <person name="Rast P."/>
            <person name="Oberbeckmann S."/>
            <person name="Bunk B."/>
            <person name="Jeske O."/>
            <person name="Meyerdierks A."/>
            <person name="Storesund J.E."/>
            <person name="Kallscheuer N."/>
            <person name="Luecker S."/>
            <person name="Lage O.M."/>
            <person name="Pohl T."/>
            <person name="Merkel B.J."/>
            <person name="Hornburger P."/>
            <person name="Mueller R.-W."/>
            <person name="Bruemmer F."/>
            <person name="Labrenz M."/>
            <person name="Spormann A.M."/>
            <person name="Op den Camp H."/>
            <person name="Overmann J."/>
            <person name="Amann R."/>
            <person name="Jetten M.S.M."/>
            <person name="Mascher T."/>
            <person name="Medema M.H."/>
            <person name="Devos D.P."/>
            <person name="Kaster A.-K."/>
            <person name="Ovreas L."/>
            <person name="Rohde M."/>
            <person name="Galperin M.Y."/>
            <person name="Jogler C."/>
        </authorList>
    </citation>
    <scope>NUCLEOTIDE SEQUENCE [LARGE SCALE GENOMIC DNA]</scope>
    <source>
        <strain evidence="4 5">FC18</strain>
    </source>
</reference>
<name>A0A5B9PHI8_9BACT</name>
<dbReference type="Gene3D" id="3.30.43.10">
    <property type="entry name" value="Uridine Diphospho-n-acetylenolpyruvylglucosamine Reductase, domain 2"/>
    <property type="match status" value="1"/>
</dbReference>
<dbReference type="GO" id="GO:0016020">
    <property type="term" value="C:membrane"/>
    <property type="evidence" value="ECO:0007669"/>
    <property type="project" value="InterPro"/>
</dbReference>
<keyword evidence="2 4" id="KW-0560">Oxidoreductase</keyword>
<dbReference type="InterPro" id="IPR007173">
    <property type="entry name" value="ALO_C"/>
</dbReference>
<dbReference type="InterPro" id="IPR016167">
    <property type="entry name" value="FAD-bd_PCMH_sub1"/>
</dbReference>
<protein>
    <submittedName>
        <fullName evidence="4">L-gulono-1,4-lactone dehydrogenase</fullName>
        <ecNumber evidence="4">1.1.2.-</ecNumber>
    </submittedName>
</protein>
<dbReference type="PIRSF" id="PIRSF000136">
    <property type="entry name" value="LGO_GLO"/>
    <property type="match status" value="1"/>
</dbReference>
<dbReference type="InterPro" id="IPR036318">
    <property type="entry name" value="FAD-bd_PCMH-like_sf"/>
</dbReference>
<dbReference type="InterPro" id="IPR010031">
    <property type="entry name" value="FAD_lactone_oxidase-like"/>
</dbReference>
<evidence type="ECO:0000259" key="3">
    <source>
        <dbReference type="PROSITE" id="PS51387"/>
    </source>
</evidence>
<evidence type="ECO:0000256" key="1">
    <source>
        <dbReference type="ARBA" id="ARBA00022827"/>
    </source>
</evidence>
<evidence type="ECO:0000313" key="4">
    <source>
        <dbReference type="EMBL" id="QEG24735.1"/>
    </source>
</evidence>
<dbReference type="PROSITE" id="PS51387">
    <property type="entry name" value="FAD_PCMH"/>
    <property type="match status" value="1"/>
</dbReference>
<dbReference type="GO" id="GO:0071949">
    <property type="term" value="F:FAD binding"/>
    <property type="evidence" value="ECO:0007669"/>
    <property type="project" value="InterPro"/>
</dbReference>
<dbReference type="RefSeq" id="WP_075083706.1">
    <property type="nucleotide sequence ID" value="NZ_CP042912.1"/>
</dbReference>